<sequence>MEFVEVETGYCAFVEKTLTSGIHPLNATLMSFTNINDPAGVKALLDSLRASQAWQSLVNAPPEQSPPVPTPAASTETPGSSASVAALLSQLNVPSPHRPSTSNALHQPPPNPSPPTPVPAPYTVTEDVRSLTFQQALPRLAELSDDPAVVATIQKARLLKHDQDKLERELWAERAGIRAKYEDKVEKAKIKATLIGAGLSKHEGAMLTQAYERELRRFDAERVLPAWDGLVTSQQAALAQLRMPTMFPTAVKADRERQQRVIQVLEGIIGMDRVQSSSFSAMRGVGWAAVSARKKKTECTYFAWCCCLRWTQAHSAVFQAHKCVHVLLVMPFVDLHSADDFASIHYITNSFFGNVGGFDPEKPTVFNDPGLDSEFNLIAFDMRVSGRVRPGIVGSTIAGSTLRTWRSVHQALRLAPFHILAMESISINCALRFAALFPEMCLSLALCNVPAPTELKWIYTAYDELVQTWCFAEDLESYEHVAMEAVTFTFGSDTPLDLRDDLIAYWQMSMNPRKRQRILEQANLVMNRTPLPAEAYPHIKQPILIIHGDANEACPRKYASGWRTSSERSCYTVKGGGGYLSIPPGTASIVNQVYVKFISRLPRTRSDPAVPSIPIEERMREALTLLETLAGTRASTRAIHILRSPSTEGLTAYRKGQVLAYLPLGPTGKPIRRYSERPRDDWFETQTEGISYAGGRFFSAPRGSARTAFTAASV</sequence>
<dbReference type="AlphaFoldDB" id="A0AAD7KAM4"/>
<dbReference type="Proteomes" id="UP001215598">
    <property type="component" value="Unassembled WGS sequence"/>
</dbReference>
<feature type="compositionally biased region" description="Low complexity" evidence="1">
    <location>
        <begin position="80"/>
        <end position="91"/>
    </location>
</feature>
<evidence type="ECO:0008006" key="4">
    <source>
        <dbReference type="Google" id="ProtNLM"/>
    </source>
</evidence>
<accession>A0AAD7KAM4</accession>
<feature type="compositionally biased region" description="Pro residues" evidence="1">
    <location>
        <begin position="107"/>
        <end position="120"/>
    </location>
</feature>
<proteinExistence type="predicted"/>
<dbReference type="SUPFAM" id="SSF53474">
    <property type="entry name" value="alpha/beta-Hydrolases"/>
    <property type="match status" value="1"/>
</dbReference>
<gene>
    <name evidence="2" type="ORF">B0H16DRAFT_1448038</name>
</gene>
<protein>
    <recommendedName>
        <fullName evidence="4">Alpha/beta-hydrolase</fullName>
    </recommendedName>
</protein>
<dbReference type="InterPro" id="IPR029058">
    <property type="entry name" value="AB_hydrolase_fold"/>
</dbReference>
<name>A0AAD7KAM4_9AGAR</name>
<organism evidence="2 3">
    <name type="scientific">Mycena metata</name>
    <dbReference type="NCBI Taxonomy" id="1033252"/>
    <lineage>
        <taxon>Eukaryota</taxon>
        <taxon>Fungi</taxon>
        <taxon>Dikarya</taxon>
        <taxon>Basidiomycota</taxon>
        <taxon>Agaricomycotina</taxon>
        <taxon>Agaricomycetes</taxon>
        <taxon>Agaricomycetidae</taxon>
        <taxon>Agaricales</taxon>
        <taxon>Marasmiineae</taxon>
        <taxon>Mycenaceae</taxon>
        <taxon>Mycena</taxon>
    </lineage>
</organism>
<comment type="caution">
    <text evidence="2">The sequence shown here is derived from an EMBL/GenBank/DDBJ whole genome shotgun (WGS) entry which is preliminary data.</text>
</comment>
<evidence type="ECO:0000313" key="2">
    <source>
        <dbReference type="EMBL" id="KAJ7781671.1"/>
    </source>
</evidence>
<keyword evidence="3" id="KW-1185">Reference proteome</keyword>
<feature type="region of interest" description="Disordered" evidence="1">
    <location>
        <begin position="59"/>
        <end position="121"/>
    </location>
</feature>
<evidence type="ECO:0000256" key="1">
    <source>
        <dbReference type="SAM" id="MobiDB-lite"/>
    </source>
</evidence>
<dbReference type="Gene3D" id="3.40.50.1820">
    <property type="entry name" value="alpha/beta hydrolase"/>
    <property type="match status" value="1"/>
</dbReference>
<dbReference type="EMBL" id="JARKIB010000004">
    <property type="protein sequence ID" value="KAJ7781671.1"/>
    <property type="molecule type" value="Genomic_DNA"/>
</dbReference>
<reference evidence="2" key="1">
    <citation type="submission" date="2023-03" db="EMBL/GenBank/DDBJ databases">
        <title>Massive genome expansion in bonnet fungi (Mycena s.s.) driven by repeated elements and novel gene families across ecological guilds.</title>
        <authorList>
            <consortium name="Lawrence Berkeley National Laboratory"/>
            <person name="Harder C.B."/>
            <person name="Miyauchi S."/>
            <person name="Viragh M."/>
            <person name="Kuo A."/>
            <person name="Thoen E."/>
            <person name="Andreopoulos B."/>
            <person name="Lu D."/>
            <person name="Skrede I."/>
            <person name="Drula E."/>
            <person name="Henrissat B."/>
            <person name="Morin E."/>
            <person name="Kohler A."/>
            <person name="Barry K."/>
            <person name="LaButti K."/>
            <person name="Morin E."/>
            <person name="Salamov A."/>
            <person name="Lipzen A."/>
            <person name="Mereny Z."/>
            <person name="Hegedus B."/>
            <person name="Baldrian P."/>
            <person name="Stursova M."/>
            <person name="Weitz H."/>
            <person name="Taylor A."/>
            <person name="Grigoriev I.V."/>
            <person name="Nagy L.G."/>
            <person name="Martin F."/>
            <person name="Kauserud H."/>
        </authorList>
    </citation>
    <scope>NUCLEOTIDE SEQUENCE</scope>
    <source>
        <strain evidence="2">CBHHK182m</strain>
    </source>
</reference>
<evidence type="ECO:0000313" key="3">
    <source>
        <dbReference type="Proteomes" id="UP001215598"/>
    </source>
</evidence>